<dbReference type="InterPro" id="IPR057702">
    <property type="entry name" value="DUF7942"/>
</dbReference>
<proteinExistence type="predicted"/>
<dbReference type="AlphaFoldDB" id="A0A3M8EW82"/>
<keyword evidence="1" id="KW-0472">Membrane</keyword>
<keyword evidence="3" id="KW-1185">Reference proteome</keyword>
<accession>A0A3M8EW82</accession>
<dbReference type="RefSeq" id="WP_043463670.1">
    <property type="nucleotide sequence ID" value="NZ_CP134822.1"/>
</dbReference>
<dbReference type="EMBL" id="JNAD02000018">
    <property type="protein sequence ID" value="RKM91248.1"/>
    <property type="molecule type" value="Genomic_DNA"/>
</dbReference>
<feature type="transmembrane region" description="Helical" evidence="1">
    <location>
        <begin position="74"/>
        <end position="93"/>
    </location>
</feature>
<dbReference type="Pfam" id="PF25637">
    <property type="entry name" value="DUF7942"/>
    <property type="match status" value="1"/>
</dbReference>
<organism evidence="2 3">
    <name type="scientific">Streptomyces xinghaiensis</name>
    <dbReference type="NCBI Taxonomy" id="1038928"/>
    <lineage>
        <taxon>Bacteria</taxon>
        <taxon>Bacillati</taxon>
        <taxon>Actinomycetota</taxon>
        <taxon>Actinomycetes</taxon>
        <taxon>Kitasatosporales</taxon>
        <taxon>Streptomycetaceae</taxon>
        <taxon>Streptomyces</taxon>
    </lineage>
</organism>
<protein>
    <submittedName>
        <fullName evidence="2">Uncharacterized protein</fullName>
    </submittedName>
</protein>
<gene>
    <name evidence="2" type="ORF">SFRA_029525</name>
</gene>
<evidence type="ECO:0000256" key="1">
    <source>
        <dbReference type="SAM" id="Phobius"/>
    </source>
</evidence>
<keyword evidence="1" id="KW-0812">Transmembrane</keyword>
<evidence type="ECO:0000313" key="2">
    <source>
        <dbReference type="EMBL" id="RKM91248.1"/>
    </source>
</evidence>
<name>A0A3M8EW82_9ACTN</name>
<comment type="caution">
    <text evidence="2">The sequence shown here is derived from an EMBL/GenBank/DDBJ whole genome shotgun (WGS) entry which is preliminary data.</text>
</comment>
<sequence length="107" mass="10814">MTGTASGRSVLHRLRGAFGVVGLAYLALCTGLLVWAIVVSATDDSGESMAGVIPVFAAAPGSLVLLVLPESAVMLVAAILFGALVNAAIIGWCTRALRRGGRPDPAP</sequence>
<dbReference type="OrthoDB" id="4249439at2"/>
<dbReference type="NCBIfam" id="NF046119">
    <property type="entry name" value="memb_SCO4225"/>
    <property type="match status" value="1"/>
</dbReference>
<feature type="transmembrane region" description="Helical" evidence="1">
    <location>
        <begin position="16"/>
        <end position="38"/>
    </location>
</feature>
<reference evidence="2 3" key="1">
    <citation type="journal article" date="2014" name="Genome Announc.">
        <title>Draft Genome Sequence of Streptomyces fradiae ATCC 19609, a Strain Highly Sensitive to Antibiotics.</title>
        <authorList>
            <person name="Bekker O.B."/>
            <person name="Klimina K.M."/>
            <person name="Vatlin A.A."/>
            <person name="Zakharevich N.V."/>
            <person name="Kasianov A.S."/>
            <person name="Danilenko V.N."/>
        </authorList>
    </citation>
    <scope>NUCLEOTIDE SEQUENCE [LARGE SCALE GENOMIC DNA]</scope>
    <source>
        <strain evidence="2 3">ATCC 19609</strain>
    </source>
</reference>
<keyword evidence="1" id="KW-1133">Transmembrane helix</keyword>
<evidence type="ECO:0000313" key="3">
    <source>
        <dbReference type="Proteomes" id="UP000028058"/>
    </source>
</evidence>
<dbReference type="Proteomes" id="UP000028058">
    <property type="component" value="Unassembled WGS sequence"/>
</dbReference>